<organism evidence="2 3">
    <name type="scientific">Pseudobythopirellula maris</name>
    <dbReference type="NCBI Taxonomy" id="2527991"/>
    <lineage>
        <taxon>Bacteria</taxon>
        <taxon>Pseudomonadati</taxon>
        <taxon>Planctomycetota</taxon>
        <taxon>Planctomycetia</taxon>
        <taxon>Pirellulales</taxon>
        <taxon>Lacipirellulaceae</taxon>
        <taxon>Pseudobythopirellula</taxon>
    </lineage>
</organism>
<dbReference type="EMBL" id="SJPQ01000002">
    <property type="protein sequence ID" value="TWT88945.1"/>
    <property type="molecule type" value="Genomic_DNA"/>
</dbReference>
<protein>
    <submittedName>
        <fullName evidence="2">Uncharacterized protein</fullName>
    </submittedName>
</protein>
<sequence length="153" mass="15246" precursor="true">MGGTKMNLKLAALAAALVATSVGCQSVGAPGPLAHMQGNRFAQGPPQAVSQASYQGQGMLGCMDQVGCGDNCGEGIGGGLFARGGGGCGSCDGCATGNGCINHMVGKVLDCGRCDSAYGFTPGPPSAQTAYPYYTVRGPRDFFMCNPPSIGPN</sequence>
<feature type="signal peptide" evidence="1">
    <location>
        <begin position="1"/>
        <end position="24"/>
    </location>
</feature>
<evidence type="ECO:0000256" key="1">
    <source>
        <dbReference type="SAM" id="SignalP"/>
    </source>
</evidence>
<keyword evidence="3" id="KW-1185">Reference proteome</keyword>
<keyword evidence="1" id="KW-0732">Signal</keyword>
<name>A0A5C5ZPA4_9BACT</name>
<dbReference type="AlphaFoldDB" id="A0A5C5ZPA4"/>
<dbReference type="PROSITE" id="PS51257">
    <property type="entry name" value="PROKAR_LIPOPROTEIN"/>
    <property type="match status" value="1"/>
</dbReference>
<reference evidence="2 3" key="1">
    <citation type="submission" date="2019-02" db="EMBL/GenBank/DDBJ databases">
        <title>Deep-cultivation of Planctomycetes and their phenomic and genomic characterization uncovers novel biology.</title>
        <authorList>
            <person name="Wiegand S."/>
            <person name="Jogler M."/>
            <person name="Boedeker C."/>
            <person name="Pinto D."/>
            <person name="Vollmers J."/>
            <person name="Rivas-Marin E."/>
            <person name="Kohn T."/>
            <person name="Peeters S.H."/>
            <person name="Heuer A."/>
            <person name="Rast P."/>
            <person name="Oberbeckmann S."/>
            <person name="Bunk B."/>
            <person name="Jeske O."/>
            <person name="Meyerdierks A."/>
            <person name="Storesund J.E."/>
            <person name="Kallscheuer N."/>
            <person name="Luecker S."/>
            <person name="Lage O.M."/>
            <person name="Pohl T."/>
            <person name="Merkel B.J."/>
            <person name="Hornburger P."/>
            <person name="Mueller R.-W."/>
            <person name="Bruemmer F."/>
            <person name="Labrenz M."/>
            <person name="Spormann A.M."/>
            <person name="Op Den Camp H."/>
            <person name="Overmann J."/>
            <person name="Amann R."/>
            <person name="Jetten M.S.M."/>
            <person name="Mascher T."/>
            <person name="Medema M.H."/>
            <person name="Devos D.P."/>
            <person name="Kaster A.-K."/>
            <person name="Ovreas L."/>
            <person name="Rohde M."/>
            <person name="Galperin M.Y."/>
            <person name="Jogler C."/>
        </authorList>
    </citation>
    <scope>NUCLEOTIDE SEQUENCE [LARGE SCALE GENOMIC DNA]</scope>
    <source>
        <strain evidence="2 3">Mal64</strain>
    </source>
</reference>
<comment type="caution">
    <text evidence="2">The sequence shown here is derived from an EMBL/GenBank/DDBJ whole genome shotgun (WGS) entry which is preliminary data.</text>
</comment>
<evidence type="ECO:0000313" key="2">
    <source>
        <dbReference type="EMBL" id="TWT88945.1"/>
    </source>
</evidence>
<evidence type="ECO:0000313" key="3">
    <source>
        <dbReference type="Proteomes" id="UP000315440"/>
    </source>
</evidence>
<accession>A0A5C5ZPA4</accession>
<dbReference type="Proteomes" id="UP000315440">
    <property type="component" value="Unassembled WGS sequence"/>
</dbReference>
<proteinExistence type="predicted"/>
<gene>
    <name evidence="2" type="ORF">Mal64_24350</name>
</gene>
<feature type="chain" id="PRO_5023132973" evidence="1">
    <location>
        <begin position="25"/>
        <end position="153"/>
    </location>
</feature>